<comment type="caution">
    <text evidence="1">The sequence shown here is derived from an EMBL/GenBank/DDBJ whole genome shotgun (WGS) entry which is preliminary data.</text>
</comment>
<protein>
    <submittedName>
        <fullName evidence="1">Uncharacterized protein</fullName>
    </submittedName>
</protein>
<evidence type="ECO:0000313" key="1">
    <source>
        <dbReference type="EMBL" id="PKQ60805.1"/>
    </source>
</evidence>
<evidence type="ECO:0000313" key="2">
    <source>
        <dbReference type="Proteomes" id="UP000233535"/>
    </source>
</evidence>
<dbReference type="Proteomes" id="UP000233535">
    <property type="component" value="Unassembled WGS sequence"/>
</dbReference>
<dbReference type="PANTHER" id="PTHR43668">
    <property type="entry name" value="ALLANTOINASE"/>
    <property type="match status" value="1"/>
</dbReference>
<dbReference type="InterPro" id="IPR050138">
    <property type="entry name" value="DHOase/Allantoinase_Hydrolase"/>
</dbReference>
<dbReference type="InterPro" id="IPR011059">
    <property type="entry name" value="Metal-dep_hydrolase_composite"/>
</dbReference>
<dbReference type="Gene3D" id="2.30.40.10">
    <property type="entry name" value="Urease, subunit C, domain 1"/>
    <property type="match status" value="1"/>
</dbReference>
<dbReference type="OrthoDB" id="9765462at2"/>
<sequence length="87" mass="10126">MCHTPAEIFQVEKRGFIRKGYYADLVLLKEEDWTATNANSLYKCGWTPFDGETFQYKVDKTFVNGHLAYNNGVFDESTKGMRLSFER</sequence>
<proteinExistence type="predicted"/>
<dbReference type="PANTHER" id="PTHR43668:SF4">
    <property type="entry name" value="ALLANTOINASE"/>
    <property type="match status" value="1"/>
</dbReference>
<dbReference type="AlphaFoldDB" id="A0A2N3HRW3"/>
<dbReference type="EMBL" id="MVDD01000021">
    <property type="protein sequence ID" value="PKQ60805.1"/>
    <property type="molecule type" value="Genomic_DNA"/>
</dbReference>
<dbReference type="Gene3D" id="3.20.20.140">
    <property type="entry name" value="Metal-dependent hydrolases"/>
    <property type="match status" value="1"/>
</dbReference>
<dbReference type="GO" id="GO:0004038">
    <property type="term" value="F:allantoinase activity"/>
    <property type="evidence" value="ECO:0007669"/>
    <property type="project" value="TreeGrafter"/>
</dbReference>
<dbReference type="GO" id="GO:0006145">
    <property type="term" value="P:purine nucleobase catabolic process"/>
    <property type="evidence" value="ECO:0007669"/>
    <property type="project" value="TreeGrafter"/>
</dbReference>
<accession>A0A2N3HRW3</accession>
<gene>
    <name evidence="1" type="ORF">BZG02_18215</name>
</gene>
<keyword evidence="2" id="KW-1185">Reference proteome</keyword>
<dbReference type="SUPFAM" id="SSF51338">
    <property type="entry name" value="Composite domain of metallo-dependent hydrolases"/>
    <property type="match status" value="1"/>
</dbReference>
<name>A0A2N3HRW3_9BACT</name>
<dbReference type="GO" id="GO:0005737">
    <property type="term" value="C:cytoplasm"/>
    <property type="evidence" value="ECO:0007669"/>
    <property type="project" value="TreeGrafter"/>
</dbReference>
<organism evidence="1 2">
    <name type="scientific">Labilibaculum filiforme</name>
    <dbReference type="NCBI Taxonomy" id="1940526"/>
    <lineage>
        <taxon>Bacteria</taxon>
        <taxon>Pseudomonadati</taxon>
        <taxon>Bacteroidota</taxon>
        <taxon>Bacteroidia</taxon>
        <taxon>Marinilabiliales</taxon>
        <taxon>Marinifilaceae</taxon>
        <taxon>Labilibaculum</taxon>
    </lineage>
</organism>
<reference evidence="1 2" key="1">
    <citation type="journal article" date="2017" name="Front. Microbiol.">
        <title>Labilibaculum manganireducens gen. nov., sp. nov. and Labilibaculum filiforme sp. nov., Novel Bacteroidetes Isolated from Subsurface Sediments of the Baltic Sea.</title>
        <authorList>
            <person name="Vandieken V."/>
            <person name="Marshall I.P."/>
            <person name="Niemann H."/>
            <person name="Engelen B."/>
            <person name="Cypionka H."/>
        </authorList>
    </citation>
    <scope>NUCLEOTIDE SEQUENCE [LARGE SCALE GENOMIC DNA]</scope>
    <source>
        <strain evidence="1 2">59.16B</strain>
    </source>
</reference>